<evidence type="ECO:0008006" key="4">
    <source>
        <dbReference type="Google" id="ProtNLM"/>
    </source>
</evidence>
<reference evidence="2 3" key="1">
    <citation type="submission" date="2020-08" db="EMBL/GenBank/DDBJ databases">
        <title>Genomic Encyclopedia of Type Strains, Phase IV (KMG-IV): sequencing the most valuable type-strain genomes for metagenomic binning, comparative biology and taxonomic classification.</title>
        <authorList>
            <person name="Goeker M."/>
        </authorList>
    </citation>
    <scope>NUCLEOTIDE SEQUENCE [LARGE SCALE GENOMIC DNA]</scope>
    <source>
        <strain evidence="2 3">DSM 103377</strain>
    </source>
</reference>
<accession>A0A840WX65</accession>
<name>A0A840WX65_9RHOB</name>
<dbReference type="Gene3D" id="2.40.160.170">
    <property type="match status" value="1"/>
</dbReference>
<protein>
    <recommendedName>
        <fullName evidence="4">Outer membrane protein beta-barrel domain-containing protein</fullName>
    </recommendedName>
</protein>
<keyword evidence="1" id="KW-0732">Signal</keyword>
<gene>
    <name evidence="2" type="ORF">FHS89_000273</name>
</gene>
<feature type="chain" id="PRO_5032716399" description="Outer membrane protein beta-barrel domain-containing protein" evidence="1">
    <location>
        <begin position="23"/>
        <end position="215"/>
    </location>
</feature>
<dbReference type="AlphaFoldDB" id="A0A840WX65"/>
<feature type="signal peptide" evidence="1">
    <location>
        <begin position="1"/>
        <end position="22"/>
    </location>
</feature>
<comment type="caution">
    <text evidence="2">The sequence shown here is derived from an EMBL/GenBank/DDBJ whole genome shotgun (WGS) entry which is preliminary data.</text>
</comment>
<dbReference type="EMBL" id="JACIJS010000001">
    <property type="protein sequence ID" value="MBB5514275.1"/>
    <property type="molecule type" value="Genomic_DNA"/>
</dbReference>
<dbReference type="Proteomes" id="UP000553766">
    <property type="component" value="Unassembled WGS sequence"/>
</dbReference>
<evidence type="ECO:0000313" key="3">
    <source>
        <dbReference type="Proteomes" id="UP000553766"/>
    </source>
</evidence>
<dbReference type="RefSeq" id="WP_184007693.1">
    <property type="nucleotide sequence ID" value="NZ_JACIJS010000001.1"/>
</dbReference>
<sequence length="215" mass="22736">MRFSISALATAACVATYSASFAQDGSEHGFGVTAGVGSMGLVIEPSYRLNESFGLRAPIGFGSYSTNLTFEGINYDSKLTIGGVGLIADFYPFESGFRVGGGIWAGNEKVDSRSTITTPTQIGNTVYNNAQLNTLIDPKNDVRPLATIGYSGHLSRFSVDMDIGVIGNSAFNVNITETTGTVAQADIDAETAQIRQGAADLEFLPFLKFGARLSF</sequence>
<proteinExistence type="predicted"/>
<organism evidence="2 3">
    <name type="scientific">Rubricella aquisinus</name>
    <dbReference type="NCBI Taxonomy" id="2028108"/>
    <lineage>
        <taxon>Bacteria</taxon>
        <taxon>Pseudomonadati</taxon>
        <taxon>Pseudomonadota</taxon>
        <taxon>Alphaproteobacteria</taxon>
        <taxon>Rhodobacterales</taxon>
        <taxon>Paracoccaceae</taxon>
        <taxon>Rubricella</taxon>
    </lineage>
</organism>
<evidence type="ECO:0000256" key="1">
    <source>
        <dbReference type="SAM" id="SignalP"/>
    </source>
</evidence>
<evidence type="ECO:0000313" key="2">
    <source>
        <dbReference type="EMBL" id="MBB5514275.1"/>
    </source>
</evidence>
<keyword evidence="3" id="KW-1185">Reference proteome</keyword>